<feature type="region of interest" description="Disordered" evidence="1">
    <location>
        <begin position="218"/>
        <end position="293"/>
    </location>
</feature>
<dbReference type="AlphaFoldDB" id="A0A914YL45"/>
<feature type="compositionally biased region" description="Polar residues" evidence="1">
    <location>
        <begin position="1"/>
        <end position="16"/>
    </location>
</feature>
<feature type="compositionally biased region" description="Polar residues" evidence="1">
    <location>
        <begin position="94"/>
        <end position="104"/>
    </location>
</feature>
<keyword evidence="2" id="KW-1185">Reference proteome</keyword>
<sequence>MNSESSDGDNQIQTSLKPAKLISKTSPTTSASIKENQIELSAPVAIPITTELQPASTSAPSFDIEETIEIPEQPNRVQQRKAHVMKPNIPVQAVEQQASSTSAPSIDPEEPIEIPEQPKRVRQRKAHVMKPNIPPQIIPNTIESQPSSQPAPSNHGRKMNTVRERQEKIQQRTVDSVKQLTQHNDRVTAAIVLDHNDVDSSSESSDGNHQDQMFSLPAMLLTSRTSPKTKVSRKKPRTKLSLQPPKLASKTTPTTSAPNEENRIQLSTQPSIPTTTEPQPSSTSAPSIHGRKTITVREQQEKMQKRTADVIKQLKAQHNDRLTAPKVLPKKPTVSRVKKPQKIVDLAENEQDEIIETSIVAENEVQNDNLNIQDSSSSENAVVPSSPAKVTSLTVPVANPSNKKPIRAAIQKGSSMAKVVSNMQRQSKQRLAASGITPVVKEPAKRGRKSASEKATTSEVAGSEKIPAKRGRKSAAEKAVLAGVKRKEPEVDDEEEETTESNIFESPPAKIPKTRGRKPKAAATEEVEVSASPSQTSIRDKLTSSKPSSNTTPIKMTRSRLARDPIVETRRLFSQSLHGDVGILLQGFLQWAPSKLELNQVTEIAMEFFMKIGLLDCFNAFDKYSGDIVWSREEENVLTLCTQLQENWNGLFKGLFNAFSRKQLSSSERMSHLEVNRNYRLLFVFSQYLEDTAELSDIETKLQDTLLDNLVLQRSPKAVISTVCYLLTISESPIKRFIIRKVIEDNTGVSDLLALMVNECSKEKPVLSSLLTEKAEIDFETSKLNTEITVDDYSLWIKSKLGEIYFMPNGLIEFDMDGELILSFSANIQRITTLTSALFSPEIFSSFDRASFLTSAFSMIKSICDCIFEKESDDEYSNEFYESLCESFTSPDNFNPISSDTVSNLVQFMHVFARIVSIPFRRLPKTSLPSYAKSAAEKFLSEIQALNILISRSTSTDSLTKQKIIFGFKDLTEHITMSMK</sequence>
<evidence type="ECO:0000313" key="2">
    <source>
        <dbReference type="Proteomes" id="UP000887577"/>
    </source>
</evidence>
<feature type="region of interest" description="Disordered" evidence="1">
    <location>
        <begin position="1"/>
        <end position="31"/>
    </location>
</feature>
<feature type="compositionally biased region" description="Polar residues" evidence="1">
    <location>
        <begin position="171"/>
        <end position="182"/>
    </location>
</feature>
<feature type="compositionally biased region" description="Acidic residues" evidence="1">
    <location>
        <begin position="490"/>
        <end position="499"/>
    </location>
</feature>
<feature type="compositionally biased region" description="Polar residues" evidence="1">
    <location>
        <begin position="143"/>
        <end position="152"/>
    </location>
</feature>
<feature type="region of interest" description="Disordered" evidence="1">
    <location>
        <begin position="132"/>
        <end position="182"/>
    </location>
</feature>
<accession>A0A914YL45</accession>
<dbReference type="Proteomes" id="UP000887577">
    <property type="component" value="Unplaced"/>
</dbReference>
<protein>
    <submittedName>
        <fullName evidence="3">Wings apart-like protein C-terminal domain-containing protein</fullName>
    </submittedName>
</protein>
<evidence type="ECO:0000256" key="1">
    <source>
        <dbReference type="SAM" id="MobiDB-lite"/>
    </source>
</evidence>
<feature type="region of interest" description="Disordered" evidence="1">
    <location>
        <begin position="422"/>
        <end position="553"/>
    </location>
</feature>
<feature type="region of interest" description="Disordered" evidence="1">
    <location>
        <begin position="93"/>
        <end position="119"/>
    </location>
</feature>
<evidence type="ECO:0000313" key="3">
    <source>
        <dbReference type="WBParaSite" id="PSU_v2.g20077.t1"/>
    </source>
</evidence>
<feature type="compositionally biased region" description="Polar residues" evidence="1">
    <location>
        <begin position="544"/>
        <end position="553"/>
    </location>
</feature>
<reference evidence="3" key="1">
    <citation type="submission" date="2022-11" db="UniProtKB">
        <authorList>
            <consortium name="WormBaseParasite"/>
        </authorList>
    </citation>
    <scope>IDENTIFICATION</scope>
</reference>
<feature type="compositionally biased region" description="Low complexity" evidence="1">
    <location>
        <begin position="267"/>
        <end position="287"/>
    </location>
</feature>
<proteinExistence type="predicted"/>
<dbReference type="WBParaSite" id="PSU_v2.g20077.t1">
    <property type="protein sequence ID" value="PSU_v2.g20077.t1"/>
    <property type="gene ID" value="PSU_v2.g20077"/>
</dbReference>
<feature type="compositionally biased region" description="Basic and acidic residues" evidence="1">
    <location>
        <begin position="161"/>
        <end position="170"/>
    </location>
</feature>
<name>A0A914YL45_9BILA</name>
<feature type="compositionally biased region" description="Polar residues" evidence="1">
    <location>
        <begin position="249"/>
        <end position="259"/>
    </location>
</feature>
<feature type="compositionally biased region" description="Low complexity" evidence="1">
    <location>
        <begin position="521"/>
        <end position="532"/>
    </location>
</feature>
<organism evidence="2 3">
    <name type="scientific">Panagrolaimus superbus</name>
    <dbReference type="NCBI Taxonomy" id="310955"/>
    <lineage>
        <taxon>Eukaryota</taxon>
        <taxon>Metazoa</taxon>
        <taxon>Ecdysozoa</taxon>
        <taxon>Nematoda</taxon>
        <taxon>Chromadorea</taxon>
        <taxon>Rhabditida</taxon>
        <taxon>Tylenchina</taxon>
        <taxon>Panagrolaimomorpha</taxon>
        <taxon>Panagrolaimoidea</taxon>
        <taxon>Panagrolaimidae</taxon>
        <taxon>Panagrolaimus</taxon>
    </lineage>
</organism>